<sequence length="1485" mass="167955">MAEDENIAFSFQTDGWVENPPQCANLSQDEVWRYLRSKSDSVRHGNRGWAFKEEGYVRLHLRKMADYRAPPKAPSRSCIRQLRRAVDRARAPWFTMRVAVEGIPISREELAASEWLTKVNKLREARTTPGPAVPDSPGDKAGPDQPSQINKGRTSSVPTRKMETELTPRQRGRLLAKNSVASKQPRLPSDALKLIVRPRGGLQLSKISTYQLLEAICTAAHFTRDAVRHEDLIQANLLQNTFAYCTPVVERAERVLRLKTIVVDNKTYEVSVYCVPDDSSGRGVIRGVDLRLDRDTIQAELQDNRNPPIVDFRRLGNTTAVLITFAQPQVPTWVYFCNSRHRCNLFKKKYEVCYRCGALGHRADVCASPTTKCRGCLLSDPPDDHTCKPICRLCGKEHLTGDSRCKEIFRTPYTIKRRQWEHTQRAEADRLKTQEPDRRVTLQHTSRWDRQRSDSQQRQPRDRSSSFPPLESPSTRRGPRNTSRTRPEPPAGVQQTRASPHLLQPPQPSLSTPVQREHQQSVSRRLWDDWHTHQLTLITDVSYPTRLGTGLHRDTTPDLAFTSSGVKATWCHTHENFGSDHFMLEIVIQEPTRQRTRPAQVIDWDSFRVHRQEQDTPPIITDIKAWTTQIVKQVAHATQTVELEDTVPHCDRHYARLWERKKSLEALLATRKWDRNIRRRLARANTTIENYAIELTRQSWHNICDQMNKTPNTRNTWKLLRHLLDPAGGKLQARQQLERIFHQYPGTPEELKREIIDTYIRPGPATTLPSYQGPDNPGLDAPITLAEVRAELNRLKTTSAAGPDRISNKMLRNLDDASIQALTDFLQECWYSGTIPQEWKCANLVLIPKPGKPPTLANLRPISLTSCVGKLMEHVIQTRLLRYLEDSHLLPDTMFGFRPHLAAPDIMLLLHHQVVMRRTLDMKVIVGLDVAKAFDNVLHEAILQQLQTLGVGHRTYAYIRDFLTGRTVQLSAGTGDPSIISPGNRGTPQGSVLSPTLFNVALIGLPKLLADIPHLHHSLYADDLTLWITRGSDGQIEETLQTAIDRVGDYLDTVGLTCSATKSEYIIIPSPGRRPPKILPELTLRVQGNCIPRTDHIRILGLHLQANGSNNISLQRIDQSVVQIGRLLKRVSNKHQGMRESNLLRLVQAFICSRITYSAPYLRLTRAESERLEASLRKAYKTALGLPMSTATHKLMALGISNTVNELIEATLTAQYERLSLTHAGRAVLQQVGISPTRAAPSYADLAPEYRQSLRIPPIPKRMHPEHHAERRADRARQLEKRFSGRPDVTYTDACYHHSKPAMVAVALAPHRSWHTACSIRNAETVTVAEEVAIALALTDPITEVVISDSQQAIRNYDAGRISRHALHILLSAPPSSSPRLLIWAPAHEALRGNAEAHTLARELSCRAERVTRLPAFPDTNSSRAFILTTYTDILQYYRLGRCTQLKHPRDVGSLLRTSEPEDQRRLIQRAVEAATSQGIAADLL</sequence>
<evidence type="ECO:0000313" key="2">
    <source>
        <dbReference type="Proteomes" id="UP000805193"/>
    </source>
</evidence>
<gene>
    <name evidence="1" type="ORF">HPB47_028303</name>
</gene>
<dbReference type="Proteomes" id="UP000805193">
    <property type="component" value="Unassembled WGS sequence"/>
</dbReference>
<comment type="caution">
    <text evidence="1">The sequence shown here is derived from an EMBL/GenBank/DDBJ whole genome shotgun (WGS) entry which is preliminary data.</text>
</comment>
<organism evidence="1 2">
    <name type="scientific">Ixodes persulcatus</name>
    <name type="common">Taiga tick</name>
    <dbReference type="NCBI Taxonomy" id="34615"/>
    <lineage>
        <taxon>Eukaryota</taxon>
        <taxon>Metazoa</taxon>
        <taxon>Ecdysozoa</taxon>
        <taxon>Arthropoda</taxon>
        <taxon>Chelicerata</taxon>
        <taxon>Arachnida</taxon>
        <taxon>Acari</taxon>
        <taxon>Parasitiformes</taxon>
        <taxon>Ixodida</taxon>
        <taxon>Ixodoidea</taxon>
        <taxon>Ixodidae</taxon>
        <taxon>Ixodinae</taxon>
        <taxon>Ixodes</taxon>
    </lineage>
</organism>
<name>A0AC60PUS7_IXOPE</name>
<dbReference type="EMBL" id="JABSTQ010009971">
    <property type="protein sequence ID" value="KAG0424463.1"/>
    <property type="molecule type" value="Genomic_DNA"/>
</dbReference>
<keyword evidence="2" id="KW-1185">Reference proteome</keyword>
<protein>
    <submittedName>
        <fullName evidence="1">Uncharacterized protein</fullName>
    </submittedName>
</protein>
<proteinExistence type="predicted"/>
<evidence type="ECO:0000313" key="1">
    <source>
        <dbReference type="EMBL" id="KAG0424463.1"/>
    </source>
</evidence>
<accession>A0AC60PUS7</accession>
<reference evidence="1 2" key="1">
    <citation type="journal article" date="2020" name="Cell">
        <title>Large-Scale Comparative Analyses of Tick Genomes Elucidate Their Genetic Diversity and Vector Capacities.</title>
        <authorList>
            <consortium name="Tick Genome and Microbiome Consortium (TIGMIC)"/>
            <person name="Jia N."/>
            <person name="Wang J."/>
            <person name="Shi W."/>
            <person name="Du L."/>
            <person name="Sun Y."/>
            <person name="Zhan W."/>
            <person name="Jiang J.F."/>
            <person name="Wang Q."/>
            <person name="Zhang B."/>
            <person name="Ji P."/>
            <person name="Bell-Sakyi L."/>
            <person name="Cui X.M."/>
            <person name="Yuan T.T."/>
            <person name="Jiang B.G."/>
            <person name="Yang W.F."/>
            <person name="Lam T.T."/>
            <person name="Chang Q.C."/>
            <person name="Ding S.J."/>
            <person name="Wang X.J."/>
            <person name="Zhu J.G."/>
            <person name="Ruan X.D."/>
            <person name="Zhao L."/>
            <person name="Wei J.T."/>
            <person name="Ye R.Z."/>
            <person name="Que T.C."/>
            <person name="Du C.H."/>
            <person name="Zhou Y.H."/>
            <person name="Cheng J.X."/>
            <person name="Dai P.F."/>
            <person name="Guo W.B."/>
            <person name="Han X.H."/>
            <person name="Huang E.J."/>
            <person name="Li L.F."/>
            <person name="Wei W."/>
            <person name="Gao Y.C."/>
            <person name="Liu J.Z."/>
            <person name="Shao H.Z."/>
            <person name="Wang X."/>
            <person name="Wang C.C."/>
            <person name="Yang T.C."/>
            <person name="Huo Q.B."/>
            <person name="Li W."/>
            <person name="Chen H.Y."/>
            <person name="Chen S.E."/>
            <person name="Zhou L.G."/>
            <person name="Ni X.B."/>
            <person name="Tian J.H."/>
            <person name="Sheng Y."/>
            <person name="Liu T."/>
            <person name="Pan Y.S."/>
            <person name="Xia L.Y."/>
            <person name="Li J."/>
            <person name="Zhao F."/>
            <person name="Cao W.C."/>
        </authorList>
    </citation>
    <scope>NUCLEOTIDE SEQUENCE [LARGE SCALE GENOMIC DNA]</scope>
    <source>
        <strain evidence="1">Iper-2018</strain>
    </source>
</reference>